<sequence length="572" mass="61852">MLPANVVSFVKKMVTTQPDSGTTGSVTPDEGGTTFSKWRQLGSGVIRDVTKFGPAKVTPVEETQPKEETTTESTKTKSKTGDDCRVCRKSFAPEEASRICCECQHKVCEDCACYSTTTNSDDPSSWRCSVCRRKLASRDQPIVTQESTDSLLEVPVLEALQRRHSDARLGCQSGSQIGGLGSGLAPPRSPELRRHSDVSPASLKELEKEDERRRHVRRGGTVRKSRMTRQRSYDDEMKNVAGMSGGGAQHAHPEPGLVLPVQLPRRASAYDVYATPGAGGLNAMAIAAAQQRASISAQGGRKPPEERPATRRLSFRVVKPYEVGAEDESMMNLEASTVPVVSPKVVPPPVLGPDEERRTRRRGSQLPDINAIKGLASSASSAATKVAPPSAVNRVAAEDRELARQGSLVDGESIKIVIHHADNDMTPWVNAKRRIKLRRDPSLDKGHRTAGFGLRVVGGKTGTDGRTFAYVMWTLPDGPAAKVGIQRGDKVLEWNGVSLVDRSFEEVVQITERNDDVVDLVVEHVADTGDLPEDLAAAPSGKVPGNLGLLMEGETDKTPSSPTRRKLPKTPV</sequence>
<evidence type="ECO:0000313" key="9">
    <source>
        <dbReference type="Proteomes" id="UP000242457"/>
    </source>
</evidence>
<feature type="domain" description="PDZ" evidence="7">
    <location>
        <begin position="434"/>
        <end position="526"/>
    </location>
</feature>
<dbReference type="PANTHER" id="PTHR12157:SF24">
    <property type="entry name" value="FIFE, ISOFORM D"/>
    <property type="match status" value="1"/>
</dbReference>
<evidence type="ECO:0000256" key="4">
    <source>
        <dbReference type="PROSITE-ProRule" id="PRU00175"/>
    </source>
</evidence>
<dbReference type="GO" id="GO:0048788">
    <property type="term" value="C:cytoskeleton of presynaptic active zone"/>
    <property type="evidence" value="ECO:0007669"/>
    <property type="project" value="TreeGrafter"/>
</dbReference>
<protein>
    <submittedName>
        <fullName evidence="8">Protein piccolo</fullName>
    </submittedName>
</protein>
<keyword evidence="3" id="KW-0862">Zinc</keyword>
<evidence type="ECO:0000259" key="7">
    <source>
        <dbReference type="PROSITE" id="PS50106"/>
    </source>
</evidence>
<feature type="region of interest" description="Disordered" evidence="5">
    <location>
        <begin position="538"/>
        <end position="572"/>
    </location>
</feature>
<accession>A0A2A3EK08</accession>
<dbReference type="PANTHER" id="PTHR12157">
    <property type="entry name" value="REGULATING SYNAPTIC MEMBRANE EXOCYTOSIS PROTEIN"/>
    <property type="match status" value="1"/>
</dbReference>
<dbReference type="GO" id="GO:0050806">
    <property type="term" value="P:positive regulation of synaptic transmission"/>
    <property type="evidence" value="ECO:0007669"/>
    <property type="project" value="TreeGrafter"/>
</dbReference>
<feature type="region of interest" description="Disordered" evidence="5">
    <location>
        <begin position="52"/>
        <end position="82"/>
    </location>
</feature>
<dbReference type="Proteomes" id="UP000242457">
    <property type="component" value="Unassembled WGS sequence"/>
</dbReference>
<keyword evidence="1" id="KW-0479">Metal-binding</keyword>
<dbReference type="InterPro" id="IPR017907">
    <property type="entry name" value="Znf_RING_CS"/>
</dbReference>
<dbReference type="InterPro" id="IPR011011">
    <property type="entry name" value="Znf_FYVE_PHD"/>
</dbReference>
<feature type="compositionally biased region" description="Polar residues" evidence="5">
    <location>
        <begin position="16"/>
        <end position="26"/>
    </location>
</feature>
<dbReference type="PROSITE" id="PS50089">
    <property type="entry name" value="ZF_RING_2"/>
    <property type="match status" value="1"/>
</dbReference>
<dbReference type="InterPro" id="IPR001841">
    <property type="entry name" value="Znf_RING"/>
</dbReference>
<evidence type="ECO:0000259" key="6">
    <source>
        <dbReference type="PROSITE" id="PS50089"/>
    </source>
</evidence>
<dbReference type="SMART" id="SM00228">
    <property type="entry name" value="PDZ"/>
    <property type="match status" value="1"/>
</dbReference>
<dbReference type="InterPro" id="IPR036034">
    <property type="entry name" value="PDZ_sf"/>
</dbReference>
<dbReference type="Gene3D" id="3.30.40.10">
    <property type="entry name" value="Zinc/RING finger domain, C3HC4 (zinc finger)"/>
    <property type="match status" value="1"/>
</dbReference>
<reference evidence="8 9" key="1">
    <citation type="submission" date="2014-07" db="EMBL/GenBank/DDBJ databases">
        <title>Genomic and transcriptomic analysis on Apis cerana provide comprehensive insights into honey bee biology.</title>
        <authorList>
            <person name="Diao Q."/>
            <person name="Sun L."/>
            <person name="Zheng H."/>
            <person name="Zheng H."/>
            <person name="Xu S."/>
            <person name="Wang S."/>
            <person name="Zeng Z."/>
            <person name="Hu F."/>
            <person name="Su S."/>
            <person name="Wu J."/>
        </authorList>
    </citation>
    <scope>NUCLEOTIDE SEQUENCE [LARGE SCALE GENOMIC DNA]</scope>
    <source>
        <tissue evidence="8">Pupae without intestine</tissue>
    </source>
</reference>
<dbReference type="GO" id="GO:0044325">
    <property type="term" value="F:transmembrane transporter binding"/>
    <property type="evidence" value="ECO:0007669"/>
    <property type="project" value="TreeGrafter"/>
</dbReference>
<dbReference type="PROSITE" id="PS00518">
    <property type="entry name" value="ZF_RING_1"/>
    <property type="match status" value="1"/>
</dbReference>
<keyword evidence="2 4" id="KW-0863">Zinc-finger</keyword>
<dbReference type="GO" id="GO:0042734">
    <property type="term" value="C:presynaptic membrane"/>
    <property type="evidence" value="ECO:0007669"/>
    <property type="project" value="TreeGrafter"/>
</dbReference>
<feature type="region of interest" description="Disordered" evidence="5">
    <location>
        <begin position="344"/>
        <end position="367"/>
    </location>
</feature>
<feature type="compositionally biased region" description="Basic residues" evidence="5">
    <location>
        <begin position="214"/>
        <end position="229"/>
    </location>
</feature>
<dbReference type="InterPro" id="IPR001478">
    <property type="entry name" value="PDZ"/>
</dbReference>
<dbReference type="PROSITE" id="PS50106">
    <property type="entry name" value="PDZ"/>
    <property type="match status" value="1"/>
</dbReference>
<dbReference type="Pfam" id="PF00595">
    <property type="entry name" value="PDZ"/>
    <property type="match status" value="1"/>
</dbReference>
<dbReference type="InterPro" id="IPR013083">
    <property type="entry name" value="Znf_RING/FYVE/PHD"/>
</dbReference>
<evidence type="ECO:0000256" key="2">
    <source>
        <dbReference type="ARBA" id="ARBA00022771"/>
    </source>
</evidence>
<keyword evidence="9" id="KW-1185">Reference proteome</keyword>
<feature type="compositionally biased region" description="Basic and acidic residues" evidence="5">
    <location>
        <begin position="204"/>
        <end position="213"/>
    </location>
</feature>
<name>A0A2A3EK08_APICC</name>
<proteinExistence type="predicted"/>
<feature type="domain" description="RING-type" evidence="6">
    <location>
        <begin position="84"/>
        <end position="132"/>
    </location>
</feature>
<dbReference type="SUPFAM" id="SSF57903">
    <property type="entry name" value="FYVE/PHD zinc finger"/>
    <property type="match status" value="1"/>
</dbReference>
<dbReference type="AlphaFoldDB" id="A0A2A3EK08"/>
<dbReference type="GO" id="GO:0048791">
    <property type="term" value="P:calcium ion-regulated exocytosis of neurotransmitter"/>
    <property type="evidence" value="ECO:0007669"/>
    <property type="project" value="TreeGrafter"/>
</dbReference>
<dbReference type="GO" id="GO:0031267">
    <property type="term" value="F:small GTPase binding"/>
    <property type="evidence" value="ECO:0007669"/>
    <property type="project" value="InterPro"/>
</dbReference>
<dbReference type="InterPro" id="IPR039032">
    <property type="entry name" value="Rim-like"/>
</dbReference>
<evidence type="ECO:0000256" key="5">
    <source>
        <dbReference type="SAM" id="MobiDB-lite"/>
    </source>
</evidence>
<dbReference type="STRING" id="94128.A0A2A3EK08"/>
<dbReference type="SUPFAM" id="SSF50156">
    <property type="entry name" value="PDZ domain-like"/>
    <property type="match status" value="1"/>
</dbReference>
<organism evidence="8 9">
    <name type="scientific">Apis cerana cerana</name>
    <name type="common">Oriental honeybee</name>
    <dbReference type="NCBI Taxonomy" id="94128"/>
    <lineage>
        <taxon>Eukaryota</taxon>
        <taxon>Metazoa</taxon>
        <taxon>Ecdysozoa</taxon>
        <taxon>Arthropoda</taxon>
        <taxon>Hexapoda</taxon>
        <taxon>Insecta</taxon>
        <taxon>Pterygota</taxon>
        <taxon>Neoptera</taxon>
        <taxon>Endopterygota</taxon>
        <taxon>Hymenoptera</taxon>
        <taxon>Apocrita</taxon>
        <taxon>Aculeata</taxon>
        <taxon>Apoidea</taxon>
        <taxon>Anthophila</taxon>
        <taxon>Apidae</taxon>
        <taxon>Apis</taxon>
    </lineage>
</organism>
<dbReference type="EMBL" id="KZ288227">
    <property type="protein sequence ID" value="PBC31824.1"/>
    <property type="molecule type" value="Genomic_DNA"/>
</dbReference>
<dbReference type="OrthoDB" id="10059918at2759"/>
<evidence type="ECO:0000256" key="1">
    <source>
        <dbReference type="ARBA" id="ARBA00022723"/>
    </source>
</evidence>
<dbReference type="GO" id="GO:0042391">
    <property type="term" value="P:regulation of membrane potential"/>
    <property type="evidence" value="ECO:0007669"/>
    <property type="project" value="TreeGrafter"/>
</dbReference>
<feature type="region of interest" description="Disordered" evidence="5">
    <location>
        <begin position="173"/>
        <end position="255"/>
    </location>
</feature>
<evidence type="ECO:0000313" key="8">
    <source>
        <dbReference type="EMBL" id="PBC31824.1"/>
    </source>
</evidence>
<dbReference type="Gene3D" id="2.30.42.10">
    <property type="match status" value="1"/>
</dbReference>
<dbReference type="GO" id="GO:0008270">
    <property type="term" value="F:zinc ion binding"/>
    <property type="evidence" value="ECO:0007669"/>
    <property type="project" value="UniProtKB-KW"/>
</dbReference>
<evidence type="ECO:0000256" key="3">
    <source>
        <dbReference type="ARBA" id="ARBA00022833"/>
    </source>
</evidence>
<gene>
    <name evidence="8" type="ORF">APICC_09368</name>
</gene>
<feature type="region of interest" description="Disordered" evidence="5">
    <location>
        <begin position="16"/>
        <end position="36"/>
    </location>
</feature>
<feature type="compositionally biased region" description="Basic residues" evidence="5">
    <location>
        <begin position="563"/>
        <end position="572"/>
    </location>
</feature>
<dbReference type="GO" id="GO:0048167">
    <property type="term" value="P:regulation of synaptic plasticity"/>
    <property type="evidence" value="ECO:0007669"/>
    <property type="project" value="TreeGrafter"/>
</dbReference>